<feature type="compositionally biased region" description="Low complexity" evidence="1">
    <location>
        <begin position="222"/>
        <end position="232"/>
    </location>
</feature>
<sequence length="245" mass="26295">MAQITVHETELSLSNPTLVEGLPGVGLVGKITADHLIETFEMTHYATCHCKGLPEVAIYHENDPEITGAVRLYADPEHELLVLQSDVPVSPNAAEEFAGCLTGWIRDQDALPIYLSGRSTDPDDERATYGVATGEAGEILSAHDIAPPDERGAISGPTGALLYEAHRQDLDALGLIVEASARFPDPAAATSLIETAIAPITGLTVETDSLLDRAEEIRATRQQLAQRMQQAQEESSKAEPVGMYQ</sequence>
<dbReference type="OrthoDB" id="35908at2157"/>
<dbReference type="KEGG" id="hut:Huta_0342"/>
<dbReference type="AlphaFoldDB" id="C7NR92"/>
<dbReference type="eggNOG" id="arCOG00347">
    <property type="taxonomic scope" value="Archaea"/>
</dbReference>
<accession>C7NR92</accession>
<proteinExistence type="predicted"/>
<evidence type="ECO:0000256" key="1">
    <source>
        <dbReference type="SAM" id="MobiDB-lite"/>
    </source>
</evidence>
<keyword evidence="3" id="KW-1185">Reference proteome</keyword>
<dbReference type="PANTHER" id="PTHR35610">
    <property type="entry name" value="3-ISOPROPYLMALATE DEHYDRATASE-RELATED"/>
    <property type="match status" value="1"/>
</dbReference>
<evidence type="ECO:0000313" key="3">
    <source>
        <dbReference type="Proteomes" id="UP000002071"/>
    </source>
</evidence>
<dbReference type="HOGENOM" id="CLU_075000_0_0_2"/>
<protein>
    <recommendedName>
        <fullName evidence="4">3-isopropylmalate dehydratase</fullName>
    </recommendedName>
</protein>
<feature type="region of interest" description="Disordered" evidence="1">
    <location>
        <begin position="222"/>
        <end position="245"/>
    </location>
</feature>
<organism evidence="2 3">
    <name type="scientific">Halorhabdus utahensis (strain DSM 12940 / JCM 11049 / AX-2)</name>
    <dbReference type="NCBI Taxonomy" id="519442"/>
    <lineage>
        <taxon>Archaea</taxon>
        <taxon>Methanobacteriati</taxon>
        <taxon>Methanobacteriota</taxon>
        <taxon>Stenosarchaea group</taxon>
        <taxon>Halobacteria</taxon>
        <taxon>Halobacteriales</taxon>
        <taxon>Haloarculaceae</taxon>
        <taxon>Halorhabdus</taxon>
    </lineage>
</organism>
<gene>
    <name evidence="2" type="ordered locus">Huta_0342</name>
</gene>
<dbReference type="STRING" id="519442.Huta_0342"/>
<dbReference type="Pfam" id="PF09754">
    <property type="entry name" value="PAC2"/>
    <property type="match status" value="1"/>
</dbReference>
<dbReference type="Proteomes" id="UP000002071">
    <property type="component" value="Chromosome"/>
</dbReference>
<dbReference type="EMBL" id="CP001687">
    <property type="protein sequence ID" value="ACV10529.1"/>
    <property type="molecule type" value="Genomic_DNA"/>
</dbReference>
<evidence type="ECO:0000313" key="2">
    <source>
        <dbReference type="EMBL" id="ACV10529.1"/>
    </source>
</evidence>
<dbReference type="Gene3D" id="3.40.50.10900">
    <property type="entry name" value="PAC-like subunit"/>
    <property type="match status" value="1"/>
</dbReference>
<dbReference type="InterPro" id="IPR019151">
    <property type="entry name" value="Proteasome_assmbl_chaperone_2"/>
</dbReference>
<dbReference type="RefSeq" id="WP_012795406.1">
    <property type="nucleotide sequence ID" value="NC_013158.1"/>
</dbReference>
<dbReference type="PANTHER" id="PTHR35610:SF8">
    <property type="entry name" value="3-ISOPROPYLMALATE DEHYDRATASE"/>
    <property type="match status" value="1"/>
</dbReference>
<reference evidence="2 3" key="1">
    <citation type="journal article" date="2009" name="Stand. Genomic Sci.">
        <title>Complete genome sequence of Halorhabdus utahensis type strain (AX-2).</title>
        <authorList>
            <person name="Anderson I."/>
            <person name="Tindall B.J."/>
            <person name="Pomrenke H."/>
            <person name="Goker M."/>
            <person name="Lapidus A."/>
            <person name="Nolan M."/>
            <person name="Copeland A."/>
            <person name="Glavina Del Rio T."/>
            <person name="Chen F."/>
            <person name="Tice H."/>
            <person name="Cheng J.F."/>
            <person name="Lucas S."/>
            <person name="Chertkov O."/>
            <person name="Bruce D."/>
            <person name="Brettin T."/>
            <person name="Detter J.C."/>
            <person name="Han C."/>
            <person name="Goodwin L."/>
            <person name="Land M."/>
            <person name="Hauser L."/>
            <person name="Chang Y.J."/>
            <person name="Jeffries C.D."/>
            <person name="Pitluck S."/>
            <person name="Pati A."/>
            <person name="Mavromatis K."/>
            <person name="Ivanova N."/>
            <person name="Ovchinnikova G."/>
            <person name="Chen A."/>
            <person name="Palaniappan K."/>
            <person name="Chain P."/>
            <person name="Rohde M."/>
            <person name="Bristow J."/>
            <person name="Eisen J.A."/>
            <person name="Markowitz V."/>
            <person name="Hugenholtz P."/>
            <person name="Kyrpides N.C."/>
            <person name="Klenk H.P."/>
        </authorList>
    </citation>
    <scope>NUCLEOTIDE SEQUENCE [LARGE SCALE GENOMIC DNA]</scope>
    <source>
        <strain evidence="3">DSM 12940 / JCM 11049 / AX-2</strain>
    </source>
</reference>
<dbReference type="GeneID" id="8382606"/>
<dbReference type="InterPro" id="IPR038389">
    <property type="entry name" value="PSMG2_sf"/>
</dbReference>
<evidence type="ECO:0008006" key="4">
    <source>
        <dbReference type="Google" id="ProtNLM"/>
    </source>
</evidence>
<name>C7NR92_HALUD</name>
<dbReference type="SUPFAM" id="SSF159659">
    <property type="entry name" value="Cgl1923-like"/>
    <property type="match status" value="1"/>
</dbReference>